<keyword evidence="3" id="KW-1185">Reference proteome</keyword>
<sequence>MNTSTNSSSVTCKHNIFSSVEKRLSSATHSTHNNRNGGVSPISKVRVQLLLAGPEKAQMSQTYPTDFGTFRSDVAGTRGIPEQKRSEEVGKDLNAIISRYGAAFLSTRLSSVIDCAPKAEIGKGLM</sequence>
<gene>
    <name evidence="2" type="ORF">WA026_018350</name>
</gene>
<evidence type="ECO:0000256" key="1">
    <source>
        <dbReference type="SAM" id="MobiDB-lite"/>
    </source>
</evidence>
<evidence type="ECO:0000313" key="3">
    <source>
        <dbReference type="Proteomes" id="UP001431783"/>
    </source>
</evidence>
<name>A0AAW1VAD8_9CUCU</name>
<proteinExistence type="predicted"/>
<dbReference type="Proteomes" id="UP001431783">
    <property type="component" value="Unassembled WGS sequence"/>
</dbReference>
<feature type="region of interest" description="Disordered" evidence="1">
    <location>
        <begin position="61"/>
        <end position="86"/>
    </location>
</feature>
<dbReference type="AlphaFoldDB" id="A0AAW1VAD8"/>
<organism evidence="2 3">
    <name type="scientific">Henosepilachna vigintioctopunctata</name>
    <dbReference type="NCBI Taxonomy" id="420089"/>
    <lineage>
        <taxon>Eukaryota</taxon>
        <taxon>Metazoa</taxon>
        <taxon>Ecdysozoa</taxon>
        <taxon>Arthropoda</taxon>
        <taxon>Hexapoda</taxon>
        <taxon>Insecta</taxon>
        <taxon>Pterygota</taxon>
        <taxon>Neoptera</taxon>
        <taxon>Endopterygota</taxon>
        <taxon>Coleoptera</taxon>
        <taxon>Polyphaga</taxon>
        <taxon>Cucujiformia</taxon>
        <taxon>Coccinelloidea</taxon>
        <taxon>Coccinellidae</taxon>
        <taxon>Epilachninae</taxon>
        <taxon>Epilachnini</taxon>
        <taxon>Henosepilachna</taxon>
    </lineage>
</organism>
<accession>A0AAW1VAD8</accession>
<evidence type="ECO:0000313" key="2">
    <source>
        <dbReference type="EMBL" id="KAK9892148.1"/>
    </source>
</evidence>
<comment type="caution">
    <text evidence="2">The sequence shown here is derived from an EMBL/GenBank/DDBJ whole genome shotgun (WGS) entry which is preliminary data.</text>
</comment>
<reference evidence="2 3" key="1">
    <citation type="submission" date="2023-03" db="EMBL/GenBank/DDBJ databases">
        <title>Genome insight into feeding habits of ladybird beetles.</title>
        <authorList>
            <person name="Li H.-S."/>
            <person name="Huang Y.-H."/>
            <person name="Pang H."/>
        </authorList>
    </citation>
    <scope>NUCLEOTIDE SEQUENCE [LARGE SCALE GENOMIC DNA]</scope>
    <source>
        <strain evidence="2">SYSU_2023b</strain>
        <tissue evidence="2">Whole body</tissue>
    </source>
</reference>
<dbReference type="EMBL" id="JARQZJ010000132">
    <property type="protein sequence ID" value="KAK9892148.1"/>
    <property type="molecule type" value="Genomic_DNA"/>
</dbReference>
<protein>
    <submittedName>
        <fullName evidence="2">Uncharacterized protein</fullName>
    </submittedName>
</protein>